<dbReference type="Gene3D" id="3.90.420.10">
    <property type="entry name" value="Oxidoreductase, molybdopterin-binding domain"/>
    <property type="match status" value="1"/>
</dbReference>
<comment type="caution">
    <text evidence="3">The sequence shown here is derived from an EMBL/GenBank/DDBJ whole genome shotgun (WGS) entry which is preliminary data.</text>
</comment>
<protein>
    <submittedName>
        <fullName evidence="3">Molybdopterin-dependent oxidoreductase</fullName>
    </submittedName>
</protein>
<feature type="compositionally biased region" description="Polar residues" evidence="1">
    <location>
        <begin position="20"/>
        <end position="32"/>
    </location>
</feature>
<reference evidence="3 4" key="1">
    <citation type="submission" date="2024-09" db="EMBL/GenBank/DDBJ databases">
        <authorList>
            <person name="Sun Q."/>
            <person name="Mori K."/>
        </authorList>
    </citation>
    <scope>NUCLEOTIDE SEQUENCE [LARGE SCALE GENOMIC DNA]</scope>
    <source>
        <strain evidence="3 4">JCM 6917</strain>
    </source>
</reference>
<dbReference type="InterPro" id="IPR036374">
    <property type="entry name" value="OxRdtase_Mopterin-bd_sf"/>
</dbReference>
<organism evidence="3 4">
    <name type="scientific">Streptomyces cinereospinus</name>
    <dbReference type="NCBI Taxonomy" id="285561"/>
    <lineage>
        <taxon>Bacteria</taxon>
        <taxon>Bacillati</taxon>
        <taxon>Actinomycetota</taxon>
        <taxon>Actinomycetes</taxon>
        <taxon>Kitasatosporales</taxon>
        <taxon>Streptomycetaceae</taxon>
        <taxon>Streptomyces</taxon>
    </lineage>
</organism>
<evidence type="ECO:0000259" key="2">
    <source>
        <dbReference type="Pfam" id="PF00174"/>
    </source>
</evidence>
<dbReference type="Proteomes" id="UP001589709">
    <property type="component" value="Unassembled WGS sequence"/>
</dbReference>
<dbReference type="Pfam" id="PF00174">
    <property type="entry name" value="Oxidored_molyb"/>
    <property type="match status" value="1"/>
</dbReference>
<gene>
    <name evidence="3" type="ORF">ACFF45_16635</name>
</gene>
<feature type="region of interest" description="Disordered" evidence="1">
    <location>
        <begin position="71"/>
        <end position="103"/>
    </location>
</feature>
<feature type="domain" description="Oxidoreductase molybdopterin-binding" evidence="2">
    <location>
        <begin position="6"/>
        <end position="68"/>
    </location>
</feature>
<dbReference type="EMBL" id="JBHMCY010000028">
    <property type="protein sequence ID" value="MFB9464289.1"/>
    <property type="molecule type" value="Genomic_DNA"/>
</dbReference>
<name>A0ABV5N365_9ACTN</name>
<sequence length="103" mass="11057">MACAEYGCTANLRLTGFATSETSPATHHNGASLTAERGFPPRPVVPHRHGCKSPEWLRALAYPTEDRRGCRAERGCRSIGDPGNEQCSAHREQEGDGPTPPAS</sequence>
<proteinExistence type="predicted"/>
<dbReference type="RefSeq" id="WP_381346819.1">
    <property type="nucleotide sequence ID" value="NZ_JBHMCY010000028.1"/>
</dbReference>
<evidence type="ECO:0000313" key="3">
    <source>
        <dbReference type="EMBL" id="MFB9464289.1"/>
    </source>
</evidence>
<dbReference type="InterPro" id="IPR000572">
    <property type="entry name" value="OxRdtase_Mopterin-bd_dom"/>
</dbReference>
<evidence type="ECO:0000313" key="4">
    <source>
        <dbReference type="Proteomes" id="UP001589709"/>
    </source>
</evidence>
<dbReference type="SUPFAM" id="SSF56524">
    <property type="entry name" value="Oxidoreductase molybdopterin-binding domain"/>
    <property type="match status" value="1"/>
</dbReference>
<keyword evidence="4" id="KW-1185">Reference proteome</keyword>
<evidence type="ECO:0000256" key="1">
    <source>
        <dbReference type="SAM" id="MobiDB-lite"/>
    </source>
</evidence>
<feature type="region of interest" description="Disordered" evidence="1">
    <location>
        <begin position="20"/>
        <end position="48"/>
    </location>
</feature>
<accession>A0ABV5N365</accession>